<comment type="caution">
    <text evidence="5">The sequence shown here is derived from an EMBL/GenBank/DDBJ whole genome shotgun (WGS) entry which is preliminary data.</text>
</comment>
<evidence type="ECO:0000259" key="3">
    <source>
        <dbReference type="PROSITE" id="PS50883"/>
    </source>
</evidence>
<evidence type="ECO:0000259" key="4">
    <source>
        <dbReference type="PROSITE" id="PS50887"/>
    </source>
</evidence>
<dbReference type="InterPro" id="IPR035965">
    <property type="entry name" value="PAS-like_dom_sf"/>
</dbReference>
<organism evidence="5 6">
    <name type="scientific">Marinobacter litoralis</name>
    <dbReference type="NCBI Taxonomy" id="187981"/>
    <lineage>
        <taxon>Bacteria</taxon>
        <taxon>Pseudomonadati</taxon>
        <taxon>Pseudomonadota</taxon>
        <taxon>Gammaproteobacteria</taxon>
        <taxon>Pseudomonadales</taxon>
        <taxon>Marinobacteraceae</taxon>
        <taxon>Marinobacter</taxon>
    </lineage>
</organism>
<dbReference type="PROSITE" id="PS50883">
    <property type="entry name" value="EAL"/>
    <property type="match status" value="1"/>
</dbReference>
<dbReference type="InterPro" id="IPR029787">
    <property type="entry name" value="Nucleotide_cyclase"/>
</dbReference>
<dbReference type="CDD" id="cd01948">
    <property type="entry name" value="EAL"/>
    <property type="match status" value="1"/>
</dbReference>
<dbReference type="Pfam" id="PF00563">
    <property type="entry name" value="EAL"/>
    <property type="match status" value="1"/>
</dbReference>
<dbReference type="InterPro" id="IPR000160">
    <property type="entry name" value="GGDEF_dom"/>
</dbReference>
<evidence type="ECO:0000256" key="2">
    <source>
        <dbReference type="SAM" id="MobiDB-lite"/>
    </source>
</evidence>
<dbReference type="Gene3D" id="3.30.70.270">
    <property type="match status" value="1"/>
</dbReference>
<dbReference type="GO" id="GO:0071111">
    <property type="term" value="F:cyclic-guanylate-specific phosphodiesterase activity"/>
    <property type="evidence" value="ECO:0007669"/>
    <property type="project" value="InterPro"/>
</dbReference>
<dbReference type="InterPro" id="IPR013656">
    <property type="entry name" value="PAS_4"/>
</dbReference>
<dbReference type="CDD" id="cd00130">
    <property type="entry name" value="PAS"/>
    <property type="match status" value="1"/>
</dbReference>
<feature type="domain" description="EAL" evidence="3">
    <location>
        <begin position="552"/>
        <end position="808"/>
    </location>
</feature>
<dbReference type="InterPro" id="IPR001633">
    <property type="entry name" value="EAL_dom"/>
</dbReference>
<dbReference type="PANTHER" id="PTHR33121:SF23">
    <property type="entry name" value="CYCLIC DI-GMP PHOSPHODIESTERASE PDEB"/>
    <property type="match status" value="1"/>
</dbReference>
<dbReference type="AlphaFoldDB" id="A0A3M2RBF0"/>
<reference evidence="5 6" key="1">
    <citation type="submission" date="2018-08" db="EMBL/GenBank/DDBJ databases">
        <title>Whole Genome Sequence of the Moderate Halophilic Marine Bacterium Marinobacter litoralis Sw-45.</title>
        <authorList>
            <person name="Musa H."/>
        </authorList>
    </citation>
    <scope>NUCLEOTIDE SEQUENCE [LARGE SCALE GENOMIC DNA]</scope>
    <source>
        <strain evidence="5 6">Sw-45</strain>
    </source>
</reference>
<dbReference type="SMART" id="SM00091">
    <property type="entry name" value="PAS"/>
    <property type="match status" value="2"/>
</dbReference>
<dbReference type="SMART" id="SM00052">
    <property type="entry name" value="EAL"/>
    <property type="match status" value="1"/>
</dbReference>
<feature type="region of interest" description="Disordered" evidence="2">
    <location>
        <begin position="535"/>
        <end position="554"/>
    </location>
</feature>
<dbReference type="CDD" id="cd01949">
    <property type="entry name" value="GGDEF"/>
    <property type="match status" value="1"/>
</dbReference>
<dbReference type="EC" id="2.7.7.65" evidence="5"/>
<dbReference type="SMART" id="SM00267">
    <property type="entry name" value="GGDEF"/>
    <property type="match status" value="1"/>
</dbReference>
<evidence type="ECO:0000256" key="1">
    <source>
        <dbReference type="ARBA" id="ARBA00022777"/>
    </source>
</evidence>
<dbReference type="GO" id="GO:0016301">
    <property type="term" value="F:kinase activity"/>
    <property type="evidence" value="ECO:0007669"/>
    <property type="project" value="UniProtKB-KW"/>
</dbReference>
<dbReference type="InterPro" id="IPR050706">
    <property type="entry name" value="Cyclic-di-GMP_PDE-like"/>
</dbReference>
<dbReference type="PROSITE" id="PS50887">
    <property type="entry name" value="GGDEF"/>
    <property type="match status" value="1"/>
</dbReference>
<evidence type="ECO:0000313" key="6">
    <source>
        <dbReference type="Proteomes" id="UP000265903"/>
    </source>
</evidence>
<dbReference type="RefSeq" id="WP_114334843.1">
    <property type="nucleotide sequence ID" value="NZ_QMDL01000003.1"/>
</dbReference>
<keyword evidence="6" id="KW-1185">Reference proteome</keyword>
<gene>
    <name evidence="5" type="primary">yegE_2</name>
    <name evidence="5" type="ORF">DOQ08_02066</name>
</gene>
<dbReference type="Pfam" id="PF00990">
    <property type="entry name" value="GGDEF"/>
    <property type="match status" value="1"/>
</dbReference>
<dbReference type="InterPro" id="IPR043128">
    <property type="entry name" value="Rev_trsase/Diguanyl_cyclase"/>
</dbReference>
<keyword evidence="5" id="KW-0548">Nucleotidyltransferase</keyword>
<sequence length="814" mass="91668">MKEFLIQRYRPDPSGPAIHPTLLRVAVDGRITHADRHAEAMFGYDASELSRLSVQHILASRQDDPFAPAHRHRLADGQTVLVTFKHKEGFFFTASLGLRLETLPSNPETRAAISQIDSKKVDSRLLSLAERSANFGFWELDVASNDVFWSEAMYRLLELRVSANLSPEQALFYCQSHQNRVRALIRRCMRSGQAFSIELPIMTDKQRLVRATLTGRALKSGGRVHRIGGVLVNHSSAMHHDEQKQQAQRLLEAIATATPDLVVAIDTNFNLLHFNSAWEQQFRTAFDLEPQLGDNLKSLLKDFPNERRLMESLWQKAFERDHFVAEMPLFSDGASSSLFELHFQRIRNDNGEVFGAVRIGKDISSRVLQNSGGDHRMRHDPITGLMNRRAFSVHLERAISHRHKRQLIDSLLFLDIDDFDGFSKLADTGTCDRYLRELASTLNLRVRKRDALARLGGDTFALFIENCPESRARRIADEVREQIAQFQFEWQGTVLQTTVSGGLLVIDKDAPEQPDILLSQAADLCHTAKTSGRDRIHTAHALPTEKDSDSGSERRLQQLRQALDDEALVLEFQALKPVASVTWGDHIEILCRIPAGPDNDLLKPEHFLPVAERYDLAKMLDRQVIRQTLAWLSQHRLLVPRLKYCGFNLSLASVLDDTFTDFMEQAVATTPFTAGCFCLEIRESHATRYPDEVAVLCDSLHQIGCRVALEGAGASVESYSLAANLPVDIIKLDKRVMHQLESDPVQQIMVDALHRIAETTGKETVATFIENDETLRKVRSLGIHFGQGFRLARPQPLEDLTPAVVDLSTGRIGG</sequence>
<dbReference type="SUPFAM" id="SSF141868">
    <property type="entry name" value="EAL domain-like"/>
    <property type="match status" value="1"/>
</dbReference>
<dbReference type="Proteomes" id="UP000265903">
    <property type="component" value="Unassembled WGS sequence"/>
</dbReference>
<dbReference type="InterPro" id="IPR000014">
    <property type="entry name" value="PAS"/>
</dbReference>
<dbReference type="SUPFAM" id="SSF55785">
    <property type="entry name" value="PYP-like sensor domain (PAS domain)"/>
    <property type="match status" value="3"/>
</dbReference>
<evidence type="ECO:0000313" key="5">
    <source>
        <dbReference type="EMBL" id="RMJ02603.1"/>
    </source>
</evidence>
<dbReference type="PANTHER" id="PTHR33121">
    <property type="entry name" value="CYCLIC DI-GMP PHOSPHODIESTERASE PDEF"/>
    <property type="match status" value="1"/>
</dbReference>
<feature type="domain" description="GGDEF" evidence="4">
    <location>
        <begin position="407"/>
        <end position="541"/>
    </location>
</feature>
<proteinExistence type="predicted"/>
<dbReference type="NCBIfam" id="TIGR00254">
    <property type="entry name" value="GGDEF"/>
    <property type="match status" value="1"/>
</dbReference>
<dbReference type="Gene3D" id="3.20.20.450">
    <property type="entry name" value="EAL domain"/>
    <property type="match status" value="1"/>
</dbReference>
<accession>A0A3M2RBF0</accession>
<dbReference type="OrthoDB" id="9787514at2"/>
<keyword evidence="1" id="KW-0418">Kinase</keyword>
<dbReference type="SUPFAM" id="SSF55073">
    <property type="entry name" value="Nucleotide cyclase"/>
    <property type="match status" value="1"/>
</dbReference>
<protein>
    <submittedName>
        <fullName evidence="5">Putative diguanylate cyclase YegE</fullName>
        <ecNumber evidence="5">2.7.7.65</ecNumber>
    </submittedName>
</protein>
<dbReference type="Pfam" id="PF08448">
    <property type="entry name" value="PAS_4"/>
    <property type="match status" value="1"/>
</dbReference>
<dbReference type="GO" id="GO:0052621">
    <property type="term" value="F:diguanylate cyclase activity"/>
    <property type="evidence" value="ECO:0007669"/>
    <property type="project" value="UniProtKB-EC"/>
</dbReference>
<dbReference type="Gene3D" id="3.30.450.20">
    <property type="entry name" value="PAS domain"/>
    <property type="match status" value="3"/>
</dbReference>
<keyword evidence="5" id="KW-0808">Transferase</keyword>
<dbReference type="EMBL" id="QMDL01000003">
    <property type="protein sequence ID" value="RMJ02603.1"/>
    <property type="molecule type" value="Genomic_DNA"/>
</dbReference>
<name>A0A3M2RBF0_9GAMM</name>
<dbReference type="InterPro" id="IPR035919">
    <property type="entry name" value="EAL_sf"/>
</dbReference>